<keyword evidence="3" id="KW-1185">Reference proteome</keyword>
<feature type="transmembrane region" description="Helical" evidence="1">
    <location>
        <begin position="29"/>
        <end position="50"/>
    </location>
</feature>
<dbReference type="Proteomes" id="UP001147760">
    <property type="component" value="Unassembled WGS sequence"/>
</dbReference>
<reference evidence="2" key="1">
    <citation type="submission" date="2022-12" db="EMBL/GenBank/DDBJ databases">
        <authorList>
            <person name="Petersen C."/>
        </authorList>
    </citation>
    <scope>NUCLEOTIDE SEQUENCE</scope>
    <source>
        <strain evidence="2">IBT 17660</strain>
    </source>
</reference>
<evidence type="ECO:0000313" key="2">
    <source>
        <dbReference type="EMBL" id="KAJ5465893.1"/>
    </source>
</evidence>
<protein>
    <recommendedName>
        <fullName evidence="4">MARVEL domain-containing protein</fullName>
    </recommendedName>
</protein>
<dbReference type="OrthoDB" id="4361504at2759"/>
<proteinExistence type="predicted"/>
<sequence length="188" mass="20801">MSTALNQQPSPSFCIEAVPRKEKKWLSLLSLRFGTVLCTMVAIICFAWAMVQHHEGVVSTDGLGEAWSSLNLGTASYGFVWSTIFLIVIFCNCVVHPGVIVAFDCIAFIAQIITVCFDLHELVFYNLGGYYPSRRHNTSLLYGAECLGCSMILIGILFNLILCVRASIACHRLRKAAKQRDAKQAFDA</sequence>
<keyword evidence="1" id="KW-0472">Membrane</keyword>
<evidence type="ECO:0000256" key="1">
    <source>
        <dbReference type="SAM" id="Phobius"/>
    </source>
</evidence>
<feature type="transmembrane region" description="Helical" evidence="1">
    <location>
        <begin position="70"/>
        <end position="91"/>
    </location>
</feature>
<feature type="transmembrane region" description="Helical" evidence="1">
    <location>
        <begin position="140"/>
        <end position="164"/>
    </location>
</feature>
<dbReference type="AlphaFoldDB" id="A0A9W9WIX4"/>
<keyword evidence="1" id="KW-1133">Transmembrane helix</keyword>
<comment type="caution">
    <text evidence="2">The sequence shown here is derived from an EMBL/GenBank/DDBJ whole genome shotgun (WGS) entry which is preliminary data.</text>
</comment>
<evidence type="ECO:0008006" key="4">
    <source>
        <dbReference type="Google" id="ProtNLM"/>
    </source>
</evidence>
<dbReference type="EMBL" id="JAPWDO010000006">
    <property type="protein sequence ID" value="KAJ5465893.1"/>
    <property type="molecule type" value="Genomic_DNA"/>
</dbReference>
<name>A0A9W9WIX4_9EURO</name>
<feature type="transmembrane region" description="Helical" evidence="1">
    <location>
        <begin position="98"/>
        <end position="120"/>
    </location>
</feature>
<gene>
    <name evidence="2" type="ORF">N7530_009680</name>
</gene>
<keyword evidence="1" id="KW-0812">Transmembrane</keyword>
<organism evidence="2 3">
    <name type="scientific">Penicillium desertorum</name>
    <dbReference type="NCBI Taxonomy" id="1303715"/>
    <lineage>
        <taxon>Eukaryota</taxon>
        <taxon>Fungi</taxon>
        <taxon>Dikarya</taxon>
        <taxon>Ascomycota</taxon>
        <taxon>Pezizomycotina</taxon>
        <taxon>Eurotiomycetes</taxon>
        <taxon>Eurotiomycetidae</taxon>
        <taxon>Eurotiales</taxon>
        <taxon>Aspergillaceae</taxon>
        <taxon>Penicillium</taxon>
    </lineage>
</organism>
<accession>A0A9W9WIX4</accession>
<reference evidence="2" key="2">
    <citation type="journal article" date="2023" name="IMA Fungus">
        <title>Comparative genomic study of the Penicillium genus elucidates a diverse pangenome and 15 lateral gene transfer events.</title>
        <authorList>
            <person name="Petersen C."/>
            <person name="Sorensen T."/>
            <person name="Nielsen M.R."/>
            <person name="Sondergaard T.E."/>
            <person name="Sorensen J.L."/>
            <person name="Fitzpatrick D.A."/>
            <person name="Frisvad J.C."/>
            <person name="Nielsen K.L."/>
        </authorList>
    </citation>
    <scope>NUCLEOTIDE SEQUENCE</scope>
    <source>
        <strain evidence="2">IBT 17660</strain>
    </source>
</reference>
<evidence type="ECO:0000313" key="3">
    <source>
        <dbReference type="Proteomes" id="UP001147760"/>
    </source>
</evidence>